<dbReference type="InterPro" id="IPR001509">
    <property type="entry name" value="Epimerase_deHydtase"/>
</dbReference>
<dbReference type="Pfam" id="PF01370">
    <property type="entry name" value="Epimerase"/>
    <property type="match status" value="1"/>
</dbReference>
<feature type="domain" description="NAD-dependent epimerase/dehydratase" evidence="1">
    <location>
        <begin position="5"/>
        <end position="237"/>
    </location>
</feature>
<organism evidence="2 3">
    <name type="scientific">Marinomonas balearica</name>
    <dbReference type="NCBI Taxonomy" id="491947"/>
    <lineage>
        <taxon>Bacteria</taxon>
        <taxon>Pseudomonadati</taxon>
        <taxon>Pseudomonadota</taxon>
        <taxon>Gammaproteobacteria</taxon>
        <taxon>Oceanospirillales</taxon>
        <taxon>Oceanospirillaceae</taxon>
        <taxon>Marinomonas</taxon>
    </lineage>
</organism>
<dbReference type="Gene3D" id="3.90.25.10">
    <property type="entry name" value="UDP-galactose 4-epimerase, domain 1"/>
    <property type="match status" value="1"/>
</dbReference>
<keyword evidence="3" id="KW-1185">Reference proteome</keyword>
<dbReference type="EMBL" id="SNXC01000003">
    <property type="protein sequence ID" value="TDP01061.1"/>
    <property type="molecule type" value="Genomic_DNA"/>
</dbReference>
<evidence type="ECO:0000313" key="2">
    <source>
        <dbReference type="EMBL" id="TDP01061.1"/>
    </source>
</evidence>
<evidence type="ECO:0000313" key="3">
    <source>
        <dbReference type="Proteomes" id="UP000294656"/>
    </source>
</evidence>
<dbReference type="InterPro" id="IPR050177">
    <property type="entry name" value="Lipid_A_modif_metabolic_enz"/>
</dbReference>
<dbReference type="OrthoDB" id="9803010at2"/>
<proteinExistence type="predicted"/>
<dbReference type="PANTHER" id="PTHR43245:SF13">
    <property type="entry name" value="UDP-D-APIOSE_UDP-D-XYLOSE SYNTHASE 2"/>
    <property type="match status" value="1"/>
</dbReference>
<reference evidence="2 3" key="1">
    <citation type="submission" date="2019-03" db="EMBL/GenBank/DDBJ databases">
        <title>Genomic Encyclopedia of Type Strains, Phase III (KMG-III): the genomes of soil and plant-associated and newly described type strains.</title>
        <authorList>
            <person name="Whitman W."/>
        </authorList>
    </citation>
    <scope>NUCLEOTIDE SEQUENCE [LARGE SCALE GENOMIC DNA]</scope>
    <source>
        <strain evidence="2 3">CECT 7378</strain>
    </source>
</reference>
<evidence type="ECO:0000259" key="1">
    <source>
        <dbReference type="Pfam" id="PF01370"/>
    </source>
</evidence>
<name>A0A4R6MJF3_9GAMM</name>
<comment type="caution">
    <text evidence="2">The sequence shown here is derived from an EMBL/GenBank/DDBJ whole genome shotgun (WGS) entry which is preliminary data.</text>
</comment>
<sequence length="320" mass="34676">MANYLVTGGCGFIGSHLCEALLEQGHDVDVLDNLSTGKKENLPTGVKLFVGDIRDTKLLKTLMHGIDGCFHLAAIASVEKSNLEWAETHSVNQTGTVNILECSARLDHCVPVVYASSAAVYGDNASTPLKEHSEQRPLSAYGVDKLSCEFQAKVAGVIHKVPTIGFRFFNVFGERQDPSSPYSGVISIFANRVAHHESITINGDGSQVRDFVYVKDVIRYLVAGMGKAKCSAPVFNICTGKPCSIKALAETIFSVSGYQVGISYGPKRQGDIHSSLGDPNNLIRYFGFKPDYDLGLGLLEMNNQTLTNNCDRIRPLSVAN</sequence>
<dbReference type="RefSeq" id="WP_133502110.1">
    <property type="nucleotide sequence ID" value="NZ_SNXC01000003.1"/>
</dbReference>
<dbReference type="InterPro" id="IPR036291">
    <property type="entry name" value="NAD(P)-bd_dom_sf"/>
</dbReference>
<dbReference type="PANTHER" id="PTHR43245">
    <property type="entry name" value="BIFUNCTIONAL POLYMYXIN RESISTANCE PROTEIN ARNA"/>
    <property type="match status" value="1"/>
</dbReference>
<dbReference type="Gene3D" id="3.40.50.720">
    <property type="entry name" value="NAD(P)-binding Rossmann-like Domain"/>
    <property type="match status" value="1"/>
</dbReference>
<gene>
    <name evidence="2" type="ORF">DFP79_0213</name>
</gene>
<protein>
    <submittedName>
        <fullName evidence="2">UDP-glucose 4-epimerase</fullName>
    </submittedName>
</protein>
<accession>A0A4R6MJF3</accession>
<dbReference type="AlphaFoldDB" id="A0A4R6MJF3"/>
<dbReference type="SUPFAM" id="SSF51735">
    <property type="entry name" value="NAD(P)-binding Rossmann-fold domains"/>
    <property type="match status" value="1"/>
</dbReference>
<dbReference type="Proteomes" id="UP000294656">
    <property type="component" value="Unassembled WGS sequence"/>
</dbReference>